<dbReference type="AlphaFoldDB" id="A0A9J6H284"/>
<evidence type="ECO:0000313" key="3">
    <source>
        <dbReference type="Proteomes" id="UP000821853"/>
    </source>
</evidence>
<dbReference type="VEuPathDB" id="VectorBase:HLOH_063230"/>
<feature type="region of interest" description="Disordered" evidence="1">
    <location>
        <begin position="281"/>
        <end position="318"/>
    </location>
</feature>
<evidence type="ECO:0000256" key="1">
    <source>
        <dbReference type="SAM" id="MobiDB-lite"/>
    </source>
</evidence>
<feature type="compositionally biased region" description="Basic and acidic residues" evidence="1">
    <location>
        <begin position="281"/>
        <end position="290"/>
    </location>
</feature>
<feature type="compositionally biased region" description="Basic and acidic residues" evidence="1">
    <location>
        <begin position="7"/>
        <end position="23"/>
    </location>
</feature>
<comment type="caution">
    <text evidence="2">The sequence shown here is derived from an EMBL/GenBank/DDBJ whole genome shotgun (WGS) entry which is preliminary data.</text>
</comment>
<dbReference type="Proteomes" id="UP000821853">
    <property type="component" value="Chromosome 9"/>
</dbReference>
<reference evidence="2 3" key="1">
    <citation type="journal article" date="2020" name="Cell">
        <title>Large-Scale Comparative Analyses of Tick Genomes Elucidate Their Genetic Diversity and Vector Capacities.</title>
        <authorList>
            <consortium name="Tick Genome and Microbiome Consortium (TIGMIC)"/>
            <person name="Jia N."/>
            <person name="Wang J."/>
            <person name="Shi W."/>
            <person name="Du L."/>
            <person name="Sun Y."/>
            <person name="Zhan W."/>
            <person name="Jiang J.F."/>
            <person name="Wang Q."/>
            <person name="Zhang B."/>
            <person name="Ji P."/>
            <person name="Bell-Sakyi L."/>
            <person name="Cui X.M."/>
            <person name="Yuan T.T."/>
            <person name="Jiang B.G."/>
            <person name="Yang W.F."/>
            <person name="Lam T.T."/>
            <person name="Chang Q.C."/>
            <person name="Ding S.J."/>
            <person name="Wang X.J."/>
            <person name="Zhu J.G."/>
            <person name="Ruan X.D."/>
            <person name="Zhao L."/>
            <person name="Wei J.T."/>
            <person name="Ye R.Z."/>
            <person name="Que T.C."/>
            <person name="Du C.H."/>
            <person name="Zhou Y.H."/>
            <person name="Cheng J.X."/>
            <person name="Dai P.F."/>
            <person name="Guo W.B."/>
            <person name="Han X.H."/>
            <person name="Huang E.J."/>
            <person name="Li L.F."/>
            <person name="Wei W."/>
            <person name="Gao Y.C."/>
            <person name="Liu J.Z."/>
            <person name="Shao H.Z."/>
            <person name="Wang X."/>
            <person name="Wang C.C."/>
            <person name="Yang T.C."/>
            <person name="Huo Q.B."/>
            <person name="Li W."/>
            <person name="Chen H.Y."/>
            <person name="Chen S.E."/>
            <person name="Zhou L.G."/>
            <person name="Ni X.B."/>
            <person name="Tian J.H."/>
            <person name="Sheng Y."/>
            <person name="Liu T."/>
            <person name="Pan Y.S."/>
            <person name="Xia L.Y."/>
            <person name="Li J."/>
            <person name="Zhao F."/>
            <person name="Cao W.C."/>
        </authorList>
    </citation>
    <scope>NUCLEOTIDE SEQUENCE [LARGE SCALE GENOMIC DNA]</scope>
    <source>
        <strain evidence="2">HaeL-2018</strain>
    </source>
</reference>
<keyword evidence="3" id="KW-1185">Reference proteome</keyword>
<sequence>MKHRGKGERVSREKEGGYREGRRNHTRRPGKPDSGAGWRRDDAPHQQEPASSEGRGEDEQPQSDLAASRGSPSTAPLPLSPPTLFIAAFVSAETKGARRRLAGEELAAGRAADAAAGSTTPPRGTPLFYPRRDRPLSAAPRALRSLARSYPFPCHPPPAREDRHARDCACVEDSERWGLALSVSIRFSQSHLHTPPLRCSRGILWKRIRLLVLSFHPLHPSSAALVLSPSSSTSFLSLFLHAYSRLPLAFRILVRCSPGALLSVSPSIRLCGGGAGADAEARARATSSERTDDETGAGGAEAGRGGPPPTKHGCGRQTRRRGRGSWLLALPLAAHAAEIFLVCASDRRSDKRMKAT</sequence>
<feature type="region of interest" description="Disordered" evidence="1">
    <location>
        <begin position="109"/>
        <end position="133"/>
    </location>
</feature>
<name>A0A9J6H284_HAELO</name>
<dbReference type="EMBL" id="JABSTR010000011">
    <property type="protein sequence ID" value="KAH9381842.1"/>
    <property type="molecule type" value="Genomic_DNA"/>
</dbReference>
<proteinExistence type="predicted"/>
<evidence type="ECO:0000313" key="2">
    <source>
        <dbReference type="EMBL" id="KAH9381842.1"/>
    </source>
</evidence>
<feature type="region of interest" description="Disordered" evidence="1">
    <location>
        <begin position="1"/>
        <end position="79"/>
    </location>
</feature>
<organism evidence="2 3">
    <name type="scientific">Haemaphysalis longicornis</name>
    <name type="common">Bush tick</name>
    <dbReference type="NCBI Taxonomy" id="44386"/>
    <lineage>
        <taxon>Eukaryota</taxon>
        <taxon>Metazoa</taxon>
        <taxon>Ecdysozoa</taxon>
        <taxon>Arthropoda</taxon>
        <taxon>Chelicerata</taxon>
        <taxon>Arachnida</taxon>
        <taxon>Acari</taxon>
        <taxon>Parasitiformes</taxon>
        <taxon>Ixodida</taxon>
        <taxon>Ixodoidea</taxon>
        <taxon>Ixodidae</taxon>
        <taxon>Haemaphysalinae</taxon>
        <taxon>Haemaphysalis</taxon>
    </lineage>
</organism>
<accession>A0A9J6H284</accession>
<protein>
    <submittedName>
        <fullName evidence="2">Uncharacterized protein</fullName>
    </submittedName>
</protein>
<gene>
    <name evidence="2" type="ORF">HPB48_016357</name>
</gene>
<feature type="compositionally biased region" description="Gly residues" evidence="1">
    <location>
        <begin position="296"/>
        <end position="305"/>
    </location>
</feature>